<feature type="domain" description="NAD-dependent epimerase/dehydratase" evidence="11">
    <location>
        <begin position="6"/>
        <end position="255"/>
    </location>
</feature>
<dbReference type="Proteomes" id="UP001196068">
    <property type="component" value="Unassembled WGS sequence"/>
</dbReference>
<dbReference type="PANTHER" id="PTHR43725">
    <property type="entry name" value="UDP-GLUCOSE 4-EPIMERASE"/>
    <property type="match status" value="1"/>
</dbReference>
<evidence type="ECO:0000256" key="1">
    <source>
        <dbReference type="ARBA" id="ARBA00000083"/>
    </source>
</evidence>
<keyword evidence="7 10" id="KW-0520">NAD</keyword>
<comment type="pathway">
    <text evidence="3 10">Carbohydrate metabolism; galactose metabolism.</text>
</comment>
<evidence type="ECO:0000256" key="6">
    <source>
        <dbReference type="ARBA" id="ARBA00018569"/>
    </source>
</evidence>
<comment type="similarity">
    <text evidence="4 10">Belongs to the NAD(P)-dependent epimerase/dehydratase family.</text>
</comment>
<dbReference type="AlphaFoldDB" id="A0AAF1JVS9"/>
<dbReference type="GO" id="GO:0003978">
    <property type="term" value="F:UDP-glucose 4-epimerase activity"/>
    <property type="evidence" value="ECO:0007669"/>
    <property type="project" value="UniProtKB-UniRule"/>
</dbReference>
<keyword evidence="13" id="KW-1185">Reference proteome</keyword>
<dbReference type="GO" id="GO:0033499">
    <property type="term" value="P:galactose catabolic process via UDP-galactose, Leloir pathway"/>
    <property type="evidence" value="ECO:0007669"/>
    <property type="project" value="TreeGrafter"/>
</dbReference>
<keyword evidence="8 10" id="KW-0413">Isomerase</keyword>
<accession>A0AAF1JVS9</accession>
<name>A0AAF1JVS9_9PROT</name>
<comment type="cofactor">
    <cofactor evidence="2 10">
        <name>NAD(+)</name>
        <dbReference type="ChEBI" id="CHEBI:57540"/>
    </cofactor>
</comment>
<evidence type="ECO:0000256" key="5">
    <source>
        <dbReference type="ARBA" id="ARBA00013189"/>
    </source>
</evidence>
<dbReference type="Gene3D" id="3.40.50.720">
    <property type="entry name" value="NAD(P)-binding Rossmann-like Domain"/>
    <property type="match status" value="1"/>
</dbReference>
<dbReference type="InterPro" id="IPR001509">
    <property type="entry name" value="Epimerase_deHydtase"/>
</dbReference>
<evidence type="ECO:0000313" key="13">
    <source>
        <dbReference type="Proteomes" id="UP001196068"/>
    </source>
</evidence>
<organism evidence="12 13">
    <name type="scientific">Plastoroseomonas arctica</name>
    <dbReference type="NCBI Taxonomy" id="1509237"/>
    <lineage>
        <taxon>Bacteria</taxon>
        <taxon>Pseudomonadati</taxon>
        <taxon>Pseudomonadota</taxon>
        <taxon>Alphaproteobacteria</taxon>
        <taxon>Acetobacterales</taxon>
        <taxon>Acetobacteraceae</taxon>
        <taxon>Plastoroseomonas</taxon>
    </lineage>
</organism>
<gene>
    <name evidence="12" type="primary">galE</name>
    <name evidence="12" type="ORF">GXW79_06040</name>
</gene>
<comment type="caution">
    <text evidence="12">The sequence shown here is derived from an EMBL/GenBank/DDBJ whole genome shotgun (WGS) entry which is preliminary data.</text>
</comment>
<evidence type="ECO:0000259" key="11">
    <source>
        <dbReference type="Pfam" id="PF01370"/>
    </source>
</evidence>
<sequence length="346" mass="36497">MSEAAVLVTGGAGYIGSHVVLALRDSGMSVVVLDDLSTGVADAVPVEVPLVRGSTGDSGLVRRTLRRHGVGAVVHLAGSLVVSESVAKPLGYWRNNVANTLSLAEACVAERVTRLVFSSTAAVYGIADGAPVTEDTPCRPINPYGASKLAAERLLQDVASANDMAVVALRYFNVAGADLAGRAGPRNRNATHLIKVACEAALGRRDAVAVFGQDYDTPDGTGVRDYIHVSDLAGAHVAALRYLGEGGGSQVLNCGYGRGHSVNEVVRAVERAARRPVRLRVEGRRAGDPPSLVACNDRIRSVLQWRPEHDDLDAIVASALAWERAMDAPVDTLRHGPEPRARVARR</sequence>
<dbReference type="CDD" id="cd05247">
    <property type="entry name" value="UDP_G4E_1_SDR_e"/>
    <property type="match status" value="1"/>
</dbReference>
<dbReference type="Pfam" id="PF01370">
    <property type="entry name" value="Epimerase"/>
    <property type="match status" value="1"/>
</dbReference>
<evidence type="ECO:0000256" key="3">
    <source>
        <dbReference type="ARBA" id="ARBA00004947"/>
    </source>
</evidence>
<dbReference type="InterPro" id="IPR036291">
    <property type="entry name" value="NAD(P)-bd_dom_sf"/>
</dbReference>
<evidence type="ECO:0000313" key="12">
    <source>
        <dbReference type="EMBL" id="MBR0654634.1"/>
    </source>
</evidence>
<evidence type="ECO:0000256" key="8">
    <source>
        <dbReference type="ARBA" id="ARBA00023235"/>
    </source>
</evidence>
<comment type="subunit">
    <text evidence="10">Homodimer.</text>
</comment>
<evidence type="ECO:0000256" key="2">
    <source>
        <dbReference type="ARBA" id="ARBA00001911"/>
    </source>
</evidence>
<evidence type="ECO:0000256" key="10">
    <source>
        <dbReference type="RuleBase" id="RU366046"/>
    </source>
</evidence>
<dbReference type="RefSeq" id="WP_211873457.1">
    <property type="nucleotide sequence ID" value="NZ_JAAEDH010000005.1"/>
</dbReference>
<dbReference type="EMBL" id="JAAEDH010000005">
    <property type="protein sequence ID" value="MBR0654634.1"/>
    <property type="molecule type" value="Genomic_DNA"/>
</dbReference>
<evidence type="ECO:0000256" key="9">
    <source>
        <dbReference type="ARBA" id="ARBA00023277"/>
    </source>
</evidence>
<protein>
    <recommendedName>
        <fullName evidence="6 10">UDP-glucose 4-epimerase</fullName>
        <ecNumber evidence="5 10">5.1.3.2</ecNumber>
    </recommendedName>
</protein>
<evidence type="ECO:0000256" key="7">
    <source>
        <dbReference type="ARBA" id="ARBA00023027"/>
    </source>
</evidence>
<comment type="catalytic activity">
    <reaction evidence="1 10">
        <text>UDP-alpha-D-glucose = UDP-alpha-D-galactose</text>
        <dbReference type="Rhea" id="RHEA:22168"/>
        <dbReference type="ChEBI" id="CHEBI:58885"/>
        <dbReference type="ChEBI" id="CHEBI:66914"/>
        <dbReference type="EC" id="5.1.3.2"/>
    </reaction>
</comment>
<dbReference type="Gene3D" id="3.90.25.10">
    <property type="entry name" value="UDP-galactose 4-epimerase, domain 1"/>
    <property type="match status" value="1"/>
</dbReference>
<dbReference type="PANTHER" id="PTHR43725:SF53">
    <property type="entry name" value="UDP-ARABINOSE 4-EPIMERASE 1"/>
    <property type="match status" value="1"/>
</dbReference>
<reference evidence="12" key="1">
    <citation type="submission" date="2020-01" db="EMBL/GenBank/DDBJ databases">
        <authorList>
            <person name="Rat A."/>
        </authorList>
    </citation>
    <scope>NUCLEOTIDE SEQUENCE</scope>
    <source>
        <strain evidence="12">LMG 28251</strain>
    </source>
</reference>
<dbReference type="InterPro" id="IPR005886">
    <property type="entry name" value="UDP_G4E"/>
</dbReference>
<proteinExistence type="inferred from homology"/>
<dbReference type="SUPFAM" id="SSF51735">
    <property type="entry name" value="NAD(P)-binding Rossmann-fold domains"/>
    <property type="match status" value="1"/>
</dbReference>
<dbReference type="EC" id="5.1.3.2" evidence="5 10"/>
<evidence type="ECO:0000256" key="4">
    <source>
        <dbReference type="ARBA" id="ARBA00007637"/>
    </source>
</evidence>
<dbReference type="NCBIfam" id="TIGR01179">
    <property type="entry name" value="galE"/>
    <property type="match status" value="1"/>
</dbReference>
<reference evidence="12" key="2">
    <citation type="journal article" date="2021" name="Syst. Appl. Microbiol.">
        <title>Roseomonas hellenica sp. nov., isolated from roots of wild-growing Alkanna tinctoria.</title>
        <authorList>
            <person name="Rat A."/>
            <person name="Naranjo H.D."/>
            <person name="Lebbe L."/>
            <person name="Cnockaert M."/>
            <person name="Krigas N."/>
            <person name="Grigoriadou K."/>
            <person name="Maloupa E."/>
            <person name="Willems A."/>
        </authorList>
    </citation>
    <scope>NUCLEOTIDE SEQUENCE</scope>
    <source>
        <strain evidence="12">LMG 28251</strain>
    </source>
</reference>
<keyword evidence="9 10" id="KW-0119">Carbohydrate metabolism</keyword>